<dbReference type="HOGENOM" id="CLU_069867_4_0_11"/>
<protein>
    <submittedName>
        <fullName evidence="2">Cyclase/dehydrase</fullName>
    </submittedName>
</protein>
<organism evidence="2 3">
    <name type="scientific">Stackebrandtia nassauensis (strain DSM 44728 / CIP 108903 / NRRL B-16338 / NBRC 102104 / LLR-40K-21)</name>
    <dbReference type="NCBI Taxonomy" id="446470"/>
    <lineage>
        <taxon>Bacteria</taxon>
        <taxon>Bacillati</taxon>
        <taxon>Actinomycetota</taxon>
        <taxon>Actinomycetes</taxon>
        <taxon>Glycomycetales</taxon>
        <taxon>Glycomycetaceae</taxon>
        <taxon>Stackebrandtia</taxon>
    </lineage>
</organism>
<dbReference type="RefSeq" id="WP_013015353.1">
    <property type="nucleotide sequence ID" value="NC_013947.1"/>
</dbReference>
<proteinExistence type="predicted"/>
<evidence type="ECO:0000313" key="3">
    <source>
        <dbReference type="Proteomes" id="UP000000844"/>
    </source>
</evidence>
<keyword evidence="1" id="KW-1133">Transmembrane helix</keyword>
<keyword evidence="1" id="KW-0472">Membrane</keyword>
<gene>
    <name evidence="2" type="ordered locus">Snas_0060</name>
</gene>
<dbReference type="AlphaFoldDB" id="D3Q0B8"/>
<name>D3Q0B8_STANL</name>
<sequence>MPPSDPPDPPPKPRKLRNRILIGLSVLVVLLAGYTAWANLHVYTLTASIDIDAPPDKVWEVLVDRESYPDWNPFLVSSKGGLKEGGTITNLMRGADGTETEFTPTVLVVEPGKELRWIGKLSPGLLFDGEHSFRLIKRGSGTRLIQSEDFTGALVPPMQSWLDGDTLPQFKAMNKALKKRAEAGG</sequence>
<evidence type="ECO:0000313" key="2">
    <source>
        <dbReference type="EMBL" id="ADD39782.1"/>
    </source>
</evidence>
<dbReference type="PANTHER" id="PTHR36166">
    <property type="entry name" value="CHROMOSOME 9, WHOLE GENOME SHOTGUN SEQUENCE"/>
    <property type="match status" value="1"/>
</dbReference>
<reference evidence="2 3" key="1">
    <citation type="journal article" date="2009" name="Stand. Genomic Sci.">
        <title>Complete genome sequence of Stackebrandtia nassauensis type strain (LLR-40K-21).</title>
        <authorList>
            <person name="Munk C."/>
            <person name="Lapidus A."/>
            <person name="Copeland A."/>
            <person name="Jando M."/>
            <person name="Mayilraj S."/>
            <person name="Glavina Del Rio T."/>
            <person name="Nolan M."/>
            <person name="Chen F."/>
            <person name="Lucas S."/>
            <person name="Tice H."/>
            <person name="Cheng J.F."/>
            <person name="Han C."/>
            <person name="Detter J.C."/>
            <person name="Bruce D."/>
            <person name="Goodwin L."/>
            <person name="Chain P."/>
            <person name="Pitluck S."/>
            <person name="Goker M."/>
            <person name="Ovchinikova G."/>
            <person name="Pati A."/>
            <person name="Ivanova N."/>
            <person name="Mavromatis K."/>
            <person name="Chen A."/>
            <person name="Palaniappan K."/>
            <person name="Land M."/>
            <person name="Hauser L."/>
            <person name="Chang Y.J."/>
            <person name="Jeffries C.D."/>
            <person name="Bristow J."/>
            <person name="Eisen J.A."/>
            <person name="Markowitz V."/>
            <person name="Hugenholtz P."/>
            <person name="Kyrpides N.C."/>
            <person name="Klenk H.P."/>
        </authorList>
    </citation>
    <scope>NUCLEOTIDE SEQUENCE [LARGE SCALE GENOMIC DNA]</scope>
    <source>
        <strain evidence="3">DSM 44728 / CIP 108903 / NRRL B-16338 / NBRC 102104 / LLR-40K-21</strain>
    </source>
</reference>
<dbReference type="CDD" id="cd07822">
    <property type="entry name" value="SRPBCC_4"/>
    <property type="match status" value="1"/>
</dbReference>
<keyword evidence="1" id="KW-0812">Transmembrane</keyword>
<dbReference type="Pfam" id="PF10604">
    <property type="entry name" value="Polyketide_cyc2"/>
    <property type="match status" value="1"/>
</dbReference>
<dbReference type="PANTHER" id="PTHR36166:SF1">
    <property type="entry name" value="SRPBCC DOMAIN-CONTAINING PROTEIN"/>
    <property type="match status" value="1"/>
</dbReference>
<dbReference type="Proteomes" id="UP000000844">
    <property type="component" value="Chromosome"/>
</dbReference>
<accession>D3Q0B8</accession>
<dbReference type="Gene3D" id="3.30.530.20">
    <property type="match status" value="1"/>
</dbReference>
<dbReference type="eggNOG" id="COG4891">
    <property type="taxonomic scope" value="Bacteria"/>
</dbReference>
<dbReference type="SUPFAM" id="SSF55961">
    <property type="entry name" value="Bet v1-like"/>
    <property type="match status" value="1"/>
</dbReference>
<evidence type="ECO:0000256" key="1">
    <source>
        <dbReference type="SAM" id="Phobius"/>
    </source>
</evidence>
<dbReference type="EMBL" id="CP001778">
    <property type="protein sequence ID" value="ADD39782.1"/>
    <property type="molecule type" value="Genomic_DNA"/>
</dbReference>
<dbReference type="KEGG" id="sna:Snas_0060"/>
<dbReference type="InterPro" id="IPR019587">
    <property type="entry name" value="Polyketide_cyclase/dehydratase"/>
</dbReference>
<dbReference type="STRING" id="446470.Snas_0060"/>
<keyword evidence="3" id="KW-1185">Reference proteome</keyword>
<feature type="transmembrane region" description="Helical" evidence="1">
    <location>
        <begin position="20"/>
        <end position="40"/>
    </location>
</feature>
<dbReference type="InterPro" id="IPR023393">
    <property type="entry name" value="START-like_dom_sf"/>
</dbReference>
<dbReference type="OrthoDB" id="191189at2"/>